<evidence type="ECO:0000313" key="4">
    <source>
        <dbReference type="EMBL" id="SCU66566.1"/>
    </source>
</evidence>
<dbReference type="Pfam" id="PF20584">
    <property type="entry name" value="DUF6787"/>
    <property type="match status" value="1"/>
</dbReference>
<sequence length="194" mass="22101">MYRLMVPHKTAKWASASAPRAFRNAFRRCSTQEGEAAAASRTGKSTVGDTSAGCQQTGPQRKDWRTGKEVVYVKGVPVKGPLRKLPRKEQILVCVIFSITGSAAVYFVRPVIRNCVTNGFLGLPEDSSWSNGPWLYRLLYVSIMYPSYSFLLFVIGSLFGRRVWFSFMIHKMWSRFLPKKAAKRLKHMLDLQHY</sequence>
<keyword evidence="2" id="KW-0472">Membrane</keyword>
<name>A0A1G4I4E2_TRYEQ</name>
<dbReference type="RefSeq" id="XP_067077998.1">
    <property type="nucleotide sequence ID" value="XM_067221897.1"/>
</dbReference>
<dbReference type="AlphaFoldDB" id="A0A1G4I4E2"/>
<dbReference type="EMBL" id="CZPT02000571">
    <property type="protein sequence ID" value="SCU66566.1"/>
    <property type="molecule type" value="Genomic_DNA"/>
</dbReference>
<dbReference type="VEuPathDB" id="TriTrypDB:TEOVI_000575700"/>
<feature type="transmembrane region" description="Helical" evidence="2">
    <location>
        <begin position="134"/>
        <end position="159"/>
    </location>
</feature>
<feature type="transmembrane region" description="Helical" evidence="2">
    <location>
        <begin position="91"/>
        <end position="112"/>
    </location>
</feature>
<evidence type="ECO:0000259" key="3">
    <source>
        <dbReference type="Pfam" id="PF20584"/>
    </source>
</evidence>
<evidence type="ECO:0000256" key="1">
    <source>
        <dbReference type="SAM" id="MobiDB-lite"/>
    </source>
</evidence>
<proteinExistence type="predicted"/>
<evidence type="ECO:0000313" key="5">
    <source>
        <dbReference type="Proteomes" id="UP000195570"/>
    </source>
</evidence>
<keyword evidence="2" id="KW-1133">Transmembrane helix</keyword>
<comment type="caution">
    <text evidence="4">The sequence shown here is derived from an EMBL/GenBank/DDBJ whole genome shotgun (WGS) entry which is preliminary data.</text>
</comment>
<dbReference type="GeneID" id="92379696"/>
<feature type="region of interest" description="Disordered" evidence="1">
    <location>
        <begin position="36"/>
        <end position="61"/>
    </location>
</feature>
<reference evidence="4" key="1">
    <citation type="submission" date="2016-09" db="EMBL/GenBank/DDBJ databases">
        <authorList>
            <person name="Hebert L."/>
            <person name="Moumen B."/>
        </authorList>
    </citation>
    <scope>NUCLEOTIDE SEQUENCE [LARGE SCALE GENOMIC DNA]</scope>
    <source>
        <strain evidence="4">OVI</strain>
    </source>
</reference>
<feature type="compositionally biased region" description="Polar residues" evidence="1">
    <location>
        <begin position="42"/>
        <end position="59"/>
    </location>
</feature>
<dbReference type="InterPro" id="IPR046714">
    <property type="entry name" value="DUF6787"/>
</dbReference>
<dbReference type="Proteomes" id="UP000195570">
    <property type="component" value="Unassembled WGS sequence"/>
</dbReference>
<feature type="domain" description="DUF6787" evidence="3">
    <location>
        <begin position="93"/>
        <end position="176"/>
    </location>
</feature>
<protein>
    <recommendedName>
        <fullName evidence="3">DUF6787 domain-containing protein</fullName>
    </recommendedName>
</protein>
<gene>
    <name evidence="4" type="ORF">TEOVI_000575700</name>
</gene>
<evidence type="ECO:0000256" key="2">
    <source>
        <dbReference type="SAM" id="Phobius"/>
    </source>
</evidence>
<keyword evidence="5" id="KW-1185">Reference proteome</keyword>
<accession>A0A1G4I4E2</accession>
<organism evidence="4 5">
    <name type="scientific">Trypanosoma equiperdum</name>
    <dbReference type="NCBI Taxonomy" id="5694"/>
    <lineage>
        <taxon>Eukaryota</taxon>
        <taxon>Discoba</taxon>
        <taxon>Euglenozoa</taxon>
        <taxon>Kinetoplastea</taxon>
        <taxon>Metakinetoplastina</taxon>
        <taxon>Trypanosomatida</taxon>
        <taxon>Trypanosomatidae</taxon>
        <taxon>Trypanosoma</taxon>
    </lineage>
</organism>
<keyword evidence="2" id="KW-0812">Transmembrane</keyword>